<dbReference type="PANTHER" id="PTHR45832">
    <property type="entry name" value="SERINE/THREONINE-PROTEIN KINASE SAMKA-RELATED-RELATED"/>
    <property type="match status" value="1"/>
</dbReference>
<dbReference type="SUPFAM" id="SSF50729">
    <property type="entry name" value="PH domain-like"/>
    <property type="match status" value="1"/>
</dbReference>
<evidence type="ECO:0000259" key="8">
    <source>
        <dbReference type="PROSITE" id="PS50011"/>
    </source>
</evidence>
<keyword evidence="10" id="KW-1185">Reference proteome</keyword>
<dbReference type="InterPro" id="IPR000719">
    <property type="entry name" value="Prot_kinase_dom"/>
</dbReference>
<sequence length="961" mass="108757">MIGLPRHVYSSIHWKKNINSNIRIAPNVRPNTSRWQPIRLMSDRLEEDVTMETSNHLNGFNRNGKRIYFSRKGIFICLSFTRRGDLCVETASSEMQIPYSEYHQNRFSLTLQTTDICKLMAVTDQLARETTIYRIRNKDDVLNRTVITAKLELPYKEGADFCLELNHKCASQAPLFAKMFLQPYEVILLRELLKAHLRARLTNMMKGQAESADGLTAQKILFSQIIHRKMEAEGDFVEVENYLSLVKDISLNEEASDDDDSPAEGISLDTDREECFDDLEIGLAAEPTVRQNNRTSVMFNLTFRAPLHHPRCKPRFNSNSRPYNPPLLRHRRRYHPDQLHLEHLVFLLHQYQQALVLFALIRICHLSRNLPAFEAQSPVRVSLSISLNAADEIQMGKPPSSPVPPVKPARLTVSAGSGNSNSNYRKTLSLVKTDTGYSIKSNEPAKEDKKEEPVKITHQGILLKQSRTAGLGIWKSKQFTIKGDTLEWIDPPGDSQTSSFIQRSQQLARYARRDTNAARPPSQLSIHKLSIREDSSKKPFGFTLLNRATGKTEIELAAESEDVRRSWVQAISNGPVKNTPKFVTHKIQAQYDTESGQFTGLPGDWEGWLKDSGLTQDQIKENPHGVISTLRFQRQWASQGSVPVAPVPLPLEEEAPTMATLYSIVSQADPHNVFSGMRKIGQGSFGEVYLAHHVQKGMVAVKRMKVTTRNLKYVVSEVKIQQSSAHHPNIVQFMGAYLNSNSDLFVTMEYMDASDLAQVLSVLKNQNQRMPEMTIAYVSSETLKALSFVHSNHRLHRDIKSDNILLGKGGQVKIADFGNASQLSDRNKQRLTFCGTPYWMAPEVIQKKSYGPEVDIWSLGIMMAEWDPPYITENTTKALFMISTQGAPSLQEPKRWSAPMADFVKQCTEMDPTKRPKAIELQQHPFFLQLEGNYASQMARFLSHGVEEAQIKSHGEACTLI</sequence>
<dbReference type="Pfam" id="PF00169">
    <property type="entry name" value="PH"/>
    <property type="match status" value="1"/>
</dbReference>
<dbReference type="InterPro" id="IPR001849">
    <property type="entry name" value="PH_domain"/>
</dbReference>
<evidence type="ECO:0000256" key="1">
    <source>
        <dbReference type="ARBA" id="ARBA00008874"/>
    </source>
</evidence>
<evidence type="ECO:0000259" key="7">
    <source>
        <dbReference type="PROSITE" id="PS50003"/>
    </source>
</evidence>
<evidence type="ECO:0000256" key="3">
    <source>
        <dbReference type="ARBA" id="ARBA00022840"/>
    </source>
</evidence>
<keyword evidence="2 6" id="KW-0547">Nucleotide-binding</keyword>
<reference evidence="9 10" key="1">
    <citation type="journal article" date="2018" name="Genome Biol. Evol.">
        <title>Multiple Roots of Fruiting Body Formation in Amoebozoa.</title>
        <authorList>
            <person name="Hillmann F."/>
            <person name="Forbes G."/>
            <person name="Novohradska S."/>
            <person name="Ferling I."/>
            <person name="Riege K."/>
            <person name="Groth M."/>
            <person name="Westermann M."/>
            <person name="Marz M."/>
            <person name="Spaller T."/>
            <person name="Winckler T."/>
            <person name="Schaap P."/>
            <person name="Glockner G."/>
        </authorList>
    </citation>
    <scope>NUCLEOTIDE SEQUENCE [LARGE SCALE GENOMIC DNA]</scope>
    <source>
        <strain evidence="9 10">Jena</strain>
    </source>
</reference>
<dbReference type="InterPro" id="IPR000095">
    <property type="entry name" value="CRIB_dom"/>
</dbReference>
<dbReference type="PANTHER" id="PTHR45832:SF22">
    <property type="entry name" value="SERINE_THREONINE-PROTEIN KINASE SAMKA-RELATED"/>
    <property type="match status" value="1"/>
</dbReference>
<dbReference type="InterPro" id="IPR017441">
    <property type="entry name" value="Protein_kinase_ATP_BS"/>
</dbReference>
<dbReference type="PROSITE" id="PS50003">
    <property type="entry name" value="PH_DOMAIN"/>
    <property type="match status" value="1"/>
</dbReference>
<feature type="binding site" evidence="6">
    <location>
        <position position="702"/>
    </location>
    <ligand>
        <name>ATP</name>
        <dbReference type="ChEBI" id="CHEBI:30616"/>
    </ligand>
</feature>
<dbReference type="STRING" id="1890364.A0A2P6NIY7"/>
<evidence type="ECO:0000256" key="6">
    <source>
        <dbReference type="PROSITE-ProRule" id="PRU10141"/>
    </source>
</evidence>
<keyword evidence="3 6" id="KW-0067">ATP-binding</keyword>
<proteinExistence type="inferred from homology"/>
<comment type="similarity">
    <text evidence="1">Belongs to the protein kinase superfamily. STE Ser/Thr protein kinase family. STE20 subfamily.</text>
</comment>
<dbReference type="OrthoDB" id="2914378at2759"/>
<dbReference type="AlphaFoldDB" id="A0A2P6NIY7"/>
<dbReference type="Pfam" id="PF00786">
    <property type="entry name" value="PBD"/>
    <property type="match status" value="1"/>
</dbReference>
<dbReference type="Gene3D" id="2.30.29.30">
    <property type="entry name" value="Pleckstrin-homology domain (PH domain)/Phosphotyrosine-binding domain (PTB)"/>
    <property type="match status" value="1"/>
</dbReference>
<dbReference type="SUPFAM" id="SSF56112">
    <property type="entry name" value="Protein kinase-like (PK-like)"/>
    <property type="match status" value="1"/>
</dbReference>
<dbReference type="InterPro" id="IPR011993">
    <property type="entry name" value="PH-like_dom_sf"/>
</dbReference>
<dbReference type="GO" id="GO:0005524">
    <property type="term" value="F:ATP binding"/>
    <property type="evidence" value="ECO:0007669"/>
    <property type="project" value="UniProtKB-UniRule"/>
</dbReference>
<evidence type="ECO:0000313" key="10">
    <source>
        <dbReference type="Proteomes" id="UP000241769"/>
    </source>
</evidence>
<dbReference type="GO" id="GO:0004674">
    <property type="term" value="F:protein serine/threonine kinase activity"/>
    <property type="evidence" value="ECO:0007669"/>
    <property type="project" value="UniProtKB-EC"/>
</dbReference>
<dbReference type="Proteomes" id="UP000241769">
    <property type="component" value="Unassembled WGS sequence"/>
</dbReference>
<dbReference type="EMBL" id="MDYQ01000073">
    <property type="protein sequence ID" value="PRP83928.1"/>
    <property type="molecule type" value="Genomic_DNA"/>
</dbReference>
<evidence type="ECO:0000256" key="4">
    <source>
        <dbReference type="ARBA" id="ARBA00047899"/>
    </source>
</evidence>
<dbReference type="PROSITE" id="PS00107">
    <property type="entry name" value="PROTEIN_KINASE_ATP"/>
    <property type="match status" value="1"/>
</dbReference>
<name>A0A2P6NIY7_9EUKA</name>
<feature type="domain" description="Protein kinase" evidence="8">
    <location>
        <begin position="674"/>
        <end position="927"/>
    </location>
</feature>
<gene>
    <name evidence="9" type="ORF">PROFUN_08865</name>
</gene>
<dbReference type="InterPro" id="IPR011009">
    <property type="entry name" value="Kinase-like_dom_sf"/>
</dbReference>
<evidence type="ECO:0000256" key="2">
    <source>
        <dbReference type="ARBA" id="ARBA00022741"/>
    </source>
</evidence>
<comment type="catalytic activity">
    <reaction evidence="4">
        <text>L-threonyl-[protein] + ATP = O-phospho-L-threonyl-[protein] + ADP + H(+)</text>
        <dbReference type="Rhea" id="RHEA:46608"/>
        <dbReference type="Rhea" id="RHEA-COMP:11060"/>
        <dbReference type="Rhea" id="RHEA-COMP:11605"/>
        <dbReference type="ChEBI" id="CHEBI:15378"/>
        <dbReference type="ChEBI" id="CHEBI:30013"/>
        <dbReference type="ChEBI" id="CHEBI:30616"/>
        <dbReference type="ChEBI" id="CHEBI:61977"/>
        <dbReference type="ChEBI" id="CHEBI:456216"/>
        <dbReference type="EC" id="2.7.11.1"/>
    </reaction>
</comment>
<feature type="domain" description="PH" evidence="7">
    <location>
        <begin position="455"/>
        <end position="576"/>
    </location>
</feature>
<evidence type="ECO:0000313" key="9">
    <source>
        <dbReference type="EMBL" id="PRP83928.1"/>
    </source>
</evidence>
<comment type="catalytic activity">
    <reaction evidence="5">
        <text>L-seryl-[protein] + ATP = O-phospho-L-seryl-[protein] + ADP + H(+)</text>
        <dbReference type="Rhea" id="RHEA:17989"/>
        <dbReference type="Rhea" id="RHEA-COMP:9863"/>
        <dbReference type="Rhea" id="RHEA-COMP:11604"/>
        <dbReference type="ChEBI" id="CHEBI:15378"/>
        <dbReference type="ChEBI" id="CHEBI:29999"/>
        <dbReference type="ChEBI" id="CHEBI:30616"/>
        <dbReference type="ChEBI" id="CHEBI:83421"/>
        <dbReference type="ChEBI" id="CHEBI:456216"/>
        <dbReference type="EC" id="2.7.11.1"/>
    </reaction>
</comment>
<dbReference type="PROSITE" id="PS50011">
    <property type="entry name" value="PROTEIN_KINASE_DOM"/>
    <property type="match status" value="1"/>
</dbReference>
<dbReference type="Pfam" id="PF00069">
    <property type="entry name" value="Pkinase"/>
    <property type="match status" value="1"/>
</dbReference>
<accession>A0A2P6NIY7</accession>
<protein>
    <submittedName>
        <fullName evidence="9">p21-activated protein kinase</fullName>
    </submittedName>
</protein>
<keyword evidence="9" id="KW-0808">Transferase</keyword>
<dbReference type="SMART" id="SM00220">
    <property type="entry name" value="S_TKc"/>
    <property type="match status" value="1"/>
</dbReference>
<dbReference type="Gene3D" id="1.10.510.10">
    <property type="entry name" value="Transferase(Phosphotransferase) domain 1"/>
    <property type="match status" value="1"/>
</dbReference>
<organism evidence="9 10">
    <name type="scientific">Planoprotostelium fungivorum</name>
    <dbReference type="NCBI Taxonomy" id="1890364"/>
    <lineage>
        <taxon>Eukaryota</taxon>
        <taxon>Amoebozoa</taxon>
        <taxon>Evosea</taxon>
        <taxon>Variosea</taxon>
        <taxon>Cavosteliida</taxon>
        <taxon>Cavosteliaceae</taxon>
        <taxon>Planoprotostelium</taxon>
    </lineage>
</organism>
<dbReference type="InterPro" id="IPR051931">
    <property type="entry name" value="PAK3-like"/>
</dbReference>
<comment type="caution">
    <text evidence="9">The sequence shown here is derived from an EMBL/GenBank/DDBJ whole genome shotgun (WGS) entry which is preliminary data.</text>
</comment>
<evidence type="ECO:0000256" key="5">
    <source>
        <dbReference type="ARBA" id="ARBA00048679"/>
    </source>
</evidence>
<keyword evidence="9" id="KW-0418">Kinase</keyword>
<dbReference type="SMART" id="SM00233">
    <property type="entry name" value="PH"/>
    <property type="match status" value="1"/>
</dbReference>
<dbReference type="InParanoid" id="A0A2P6NIY7"/>
<dbReference type="CDD" id="cd00821">
    <property type="entry name" value="PH"/>
    <property type="match status" value="1"/>
</dbReference>
<dbReference type="Gene3D" id="3.90.810.10">
    <property type="entry name" value="CRIB domain"/>
    <property type="match status" value="1"/>
</dbReference>
<dbReference type="InterPro" id="IPR036936">
    <property type="entry name" value="CRIB_dom_sf"/>
</dbReference>